<proteinExistence type="predicted"/>
<dbReference type="Gene3D" id="3.40.390.10">
    <property type="entry name" value="Collagenase (Catalytic Domain)"/>
    <property type="match status" value="1"/>
</dbReference>
<accession>A0A6M1RNN5</accession>
<dbReference type="InterPro" id="IPR024079">
    <property type="entry name" value="MetalloPept_cat_dom_sf"/>
</dbReference>
<dbReference type="Pfam" id="PF09471">
    <property type="entry name" value="Peptidase_M64"/>
    <property type="match status" value="2"/>
</dbReference>
<organism evidence="2 3">
    <name type="scientific">Limisphaera ngatamarikiensis</name>
    <dbReference type="NCBI Taxonomy" id="1324935"/>
    <lineage>
        <taxon>Bacteria</taxon>
        <taxon>Pseudomonadati</taxon>
        <taxon>Verrucomicrobiota</taxon>
        <taxon>Verrucomicrobiia</taxon>
        <taxon>Limisphaerales</taxon>
        <taxon>Limisphaeraceae</taxon>
        <taxon>Limisphaera</taxon>
    </lineage>
</organism>
<evidence type="ECO:0000256" key="1">
    <source>
        <dbReference type="SAM" id="Phobius"/>
    </source>
</evidence>
<dbReference type="EMBL" id="JAAKYA010000014">
    <property type="protein sequence ID" value="NGO38315.1"/>
    <property type="molecule type" value="Genomic_DNA"/>
</dbReference>
<dbReference type="InterPro" id="IPR019026">
    <property type="entry name" value="Peptidase_M64_IgA"/>
</dbReference>
<dbReference type="RefSeq" id="WP_205880733.1">
    <property type="nucleotide sequence ID" value="NZ_JAAKYA010000014.1"/>
</dbReference>
<feature type="transmembrane region" description="Helical" evidence="1">
    <location>
        <begin position="21"/>
        <end position="40"/>
    </location>
</feature>
<keyword evidence="1" id="KW-0472">Membrane</keyword>
<name>A0A6M1RNN5_9BACT</name>
<gene>
    <name evidence="2" type="ORF">G4L39_02745</name>
</gene>
<evidence type="ECO:0000313" key="2">
    <source>
        <dbReference type="EMBL" id="NGO38315.1"/>
    </source>
</evidence>
<evidence type="ECO:0008006" key="4">
    <source>
        <dbReference type="Google" id="ProtNLM"/>
    </source>
</evidence>
<dbReference type="GO" id="GO:0008237">
    <property type="term" value="F:metallopeptidase activity"/>
    <property type="evidence" value="ECO:0007669"/>
    <property type="project" value="InterPro"/>
</dbReference>
<dbReference type="Proteomes" id="UP000477311">
    <property type="component" value="Unassembled WGS sequence"/>
</dbReference>
<comment type="caution">
    <text evidence="2">The sequence shown here is derived from an EMBL/GenBank/DDBJ whole genome shotgun (WGS) entry which is preliminary data.</text>
</comment>
<keyword evidence="1" id="KW-1133">Transmembrane helix</keyword>
<keyword evidence="1" id="KW-0812">Transmembrane</keyword>
<keyword evidence="3" id="KW-1185">Reference proteome</keyword>
<sequence>MDAQQQGMHGVRRASPGRQRTVVRWYGWLGGWVVGLAVSVQGQVLTPLMLNGPLSNRVNLVVLAEGYTAAQAGQFLQDATNLVETFFGSEPYRTYRGHFNASAIFVASAESGSDHPTTGGPYRNTYFNSAYEFYDYVITIPPNGLDPDPAHGVGKVEALLSALMPEADIVILLVNDIQPGGSSGVGGPAGRSNRLPIITALNPFPPYSDIVVHESGHFFAGLVDEYTNPYPGYTPVEAPNATRETDRDRIPWKAWIDPATPVPTPNDWIWWDVVGLFEGAQYQATGWYRPKYDCKMRTLGVPFCEVCREQIIRSIYEKVRPWDEARPAADTVVWDAARPLLFEVDLVRPLEETLIVEWFTNGVAVAGVDEPRLEIAPGGLGNGRNNVTVTVTDATPWVRTEPRGRLRALRTWQVDVAPPVVRITGVTKTAGGNLRFTVEGPGAGRVVLEQSGDLIQWQPVWTNTAWTGRWDVTNRPPSGERAFYRAVWSP</sequence>
<protein>
    <recommendedName>
        <fullName evidence="4">IgA Peptidase M64</fullName>
    </recommendedName>
</protein>
<dbReference type="AlphaFoldDB" id="A0A6M1RNN5"/>
<evidence type="ECO:0000313" key="3">
    <source>
        <dbReference type="Proteomes" id="UP000477311"/>
    </source>
</evidence>
<reference evidence="2 3" key="1">
    <citation type="submission" date="2020-02" db="EMBL/GenBank/DDBJ databases">
        <title>Draft genome sequence of Limisphaera ngatamarikiensis NGM72.4T, a thermophilic Verrucomicrobia grouped in subdivision 3.</title>
        <authorList>
            <person name="Carere C.R."/>
            <person name="Steen J."/>
            <person name="Hugenholtz P."/>
            <person name="Stott M.B."/>
        </authorList>
    </citation>
    <scope>NUCLEOTIDE SEQUENCE [LARGE SCALE GENOMIC DNA]</scope>
    <source>
        <strain evidence="2 3">NGM72.4</strain>
    </source>
</reference>